<dbReference type="CDD" id="cd03802">
    <property type="entry name" value="GT4_AviGT4-like"/>
    <property type="match status" value="1"/>
</dbReference>
<accession>A0A7X6IC43</accession>
<proteinExistence type="predicted"/>
<dbReference type="Pfam" id="PF00534">
    <property type="entry name" value="Glycos_transf_1"/>
    <property type="match status" value="1"/>
</dbReference>
<sequence>MKIAQISPLFESVPPKLYGGTERVVSVLTEGLIKNGHDVTLFASGDSKTSARLVSVCRAALRLSNVKDPYADHILQLSTVYDHAEEFDLIHSHADYFTFPFAQRSATPTVTTLHGRLDMPELQGIHRYYKSHPLISISHSQRTPFPFANWVSTVHHGLPMEKYRFHPEPGSYLAFLGRIAPEKRADIAVAVAQKTGIPLKIAAKIADQDRDYFDAVIRPLIKPPLVEYIGEIGDEEKNVFLGDALALLFPIDWPEPFGLVMIESLACGTPVIARPYGSVNEILVHGTTGFIHSEVDDLVRAVERIGEISRKGCREYVEDAFSAERMVRRYEQAYEEVIAFWNRPLSADELAEAA</sequence>
<feature type="domain" description="Glycosyl transferase family 1" evidence="1">
    <location>
        <begin position="167"/>
        <end position="308"/>
    </location>
</feature>
<dbReference type="Pfam" id="PF13439">
    <property type="entry name" value="Glyco_transf_4"/>
    <property type="match status" value="1"/>
</dbReference>
<gene>
    <name evidence="3" type="ORF">MNODULE_16205</name>
</gene>
<keyword evidence="4" id="KW-1185">Reference proteome</keyword>
<name>A0A7X6IC43_9BACT</name>
<dbReference type="InterPro" id="IPR028098">
    <property type="entry name" value="Glyco_trans_4-like_N"/>
</dbReference>
<dbReference type="PANTHER" id="PTHR12526">
    <property type="entry name" value="GLYCOSYLTRANSFERASE"/>
    <property type="match status" value="1"/>
</dbReference>
<evidence type="ECO:0000259" key="1">
    <source>
        <dbReference type="Pfam" id="PF00534"/>
    </source>
</evidence>
<dbReference type="SUPFAM" id="SSF53756">
    <property type="entry name" value="UDP-Glycosyltransferase/glycogen phosphorylase"/>
    <property type="match status" value="1"/>
</dbReference>
<protein>
    <submittedName>
        <fullName evidence="3">Glycosyltransferase family 4 protein</fullName>
    </submittedName>
</protein>
<dbReference type="GO" id="GO:0016757">
    <property type="term" value="F:glycosyltransferase activity"/>
    <property type="evidence" value="ECO:0007669"/>
    <property type="project" value="InterPro"/>
</dbReference>
<reference evidence="3 4" key="1">
    <citation type="journal article" date="2020" name="Nature">
        <title>Bacterial chemolithoautotrophy via manganese oxidation.</title>
        <authorList>
            <person name="Yu H."/>
            <person name="Leadbetter J.R."/>
        </authorList>
    </citation>
    <scope>NUCLEOTIDE SEQUENCE [LARGE SCALE GENOMIC DNA]</scope>
    <source>
        <strain evidence="3 4">Mn-1</strain>
    </source>
</reference>
<comment type="caution">
    <text evidence="3">The sequence shown here is derived from an EMBL/GenBank/DDBJ whole genome shotgun (WGS) entry which is preliminary data.</text>
</comment>
<feature type="domain" description="Glycosyltransferase subfamily 4-like N-terminal" evidence="2">
    <location>
        <begin position="18"/>
        <end position="129"/>
    </location>
</feature>
<dbReference type="PANTHER" id="PTHR12526:SF595">
    <property type="entry name" value="BLL5217 PROTEIN"/>
    <property type="match status" value="1"/>
</dbReference>
<dbReference type="Proteomes" id="UP000534783">
    <property type="component" value="Unassembled WGS sequence"/>
</dbReference>
<keyword evidence="3" id="KW-0808">Transferase</keyword>
<dbReference type="Gene3D" id="3.40.50.2000">
    <property type="entry name" value="Glycogen Phosphorylase B"/>
    <property type="match status" value="2"/>
</dbReference>
<dbReference type="EMBL" id="VTOW01000003">
    <property type="protein sequence ID" value="NKE72293.1"/>
    <property type="molecule type" value="Genomic_DNA"/>
</dbReference>
<dbReference type="InterPro" id="IPR001296">
    <property type="entry name" value="Glyco_trans_1"/>
</dbReference>
<organism evidence="3 4">
    <name type="scientific">Candidatus Manganitrophus noduliformans</name>
    <dbReference type="NCBI Taxonomy" id="2606439"/>
    <lineage>
        <taxon>Bacteria</taxon>
        <taxon>Pseudomonadati</taxon>
        <taxon>Nitrospirota</taxon>
        <taxon>Nitrospiria</taxon>
        <taxon>Candidatus Troglogloeales</taxon>
        <taxon>Candidatus Manganitrophaceae</taxon>
        <taxon>Candidatus Manganitrophus</taxon>
    </lineage>
</organism>
<evidence type="ECO:0000313" key="4">
    <source>
        <dbReference type="Proteomes" id="UP000534783"/>
    </source>
</evidence>
<dbReference type="AlphaFoldDB" id="A0A7X6IC43"/>
<evidence type="ECO:0000259" key="2">
    <source>
        <dbReference type="Pfam" id="PF13439"/>
    </source>
</evidence>
<evidence type="ECO:0000313" key="3">
    <source>
        <dbReference type="EMBL" id="NKE72293.1"/>
    </source>
</evidence>
<dbReference type="RefSeq" id="WP_168061798.1">
    <property type="nucleotide sequence ID" value="NZ_VTOW01000003.1"/>
</dbReference>